<evidence type="ECO:0000313" key="4">
    <source>
        <dbReference type="Proteomes" id="UP001500782"/>
    </source>
</evidence>
<evidence type="ECO:0000256" key="1">
    <source>
        <dbReference type="SAM" id="MobiDB-lite"/>
    </source>
</evidence>
<dbReference type="PROSITE" id="PS51257">
    <property type="entry name" value="PROKAR_LIPOPROTEIN"/>
    <property type="match status" value="1"/>
</dbReference>
<evidence type="ECO:0000313" key="3">
    <source>
        <dbReference type="EMBL" id="GAA0322467.1"/>
    </source>
</evidence>
<sequence>MKKLLSLLSVSMLLFVLAACGSESSEGSNADSNTENQETAQEEGVSKEVKTALLEYQGSVIKVIRSAESTFAGYATPEDVEAAEVKPATAAETAASEIAAIEIPAELADYQADLEASAEKLSQFYAKKAELLEAGSEDLTEADALKQEYIDTINKVFNEVELSVPTFDMVFQ</sequence>
<dbReference type="RefSeq" id="WP_343797108.1">
    <property type="nucleotide sequence ID" value="NZ_BAAADJ010000011.1"/>
</dbReference>
<reference evidence="3 4" key="1">
    <citation type="journal article" date="2019" name="Int. J. Syst. Evol. Microbiol.">
        <title>The Global Catalogue of Microorganisms (GCM) 10K type strain sequencing project: providing services to taxonomists for standard genome sequencing and annotation.</title>
        <authorList>
            <consortium name="The Broad Institute Genomics Platform"/>
            <consortium name="The Broad Institute Genome Sequencing Center for Infectious Disease"/>
            <person name="Wu L."/>
            <person name="Ma J."/>
        </authorList>
    </citation>
    <scope>NUCLEOTIDE SEQUENCE [LARGE SCALE GENOMIC DNA]</scope>
    <source>
        <strain evidence="3 4">JCM 9731</strain>
    </source>
</reference>
<organism evidence="3 4">
    <name type="scientific">Bacillus carboniphilus</name>
    <dbReference type="NCBI Taxonomy" id="86663"/>
    <lineage>
        <taxon>Bacteria</taxon>
        <taxon>Bacillati</taxon>
        <taxon>Bacillota</taxon>
        <taxon>Bacilli</taxon>
        <taxon>Bacillales</taxon>
        <taxon>Bacillaceae</taxon>
        <taxon>Bacillus</taxon>
    </lineage>
</organism>
<feature type="region of interest" description="Disordered" evidence="1">
    <location>
        <begin position="25"/>
        <end position="46"/>
    </location>
</feature>
<evidence type="ECO:0000256" key="2">
    <source>
        <dbReference type="SAM" id="SignalP"/>
    </source>
</evidence>
<gene>
    <name evidence="3" type="ORF">GCM10008967_11190</name>
</gene>
<comment type="caution">
    <text evidence="3">The sequence shown here is derived from an EMBL/GenBank/DDBJ whole genome shotgun (WGS) entry which is preliminary data.</text>
</comment>
<name>A0ABN0W1C4_9BACI</name>
<feature type="chain" id="PRO_5046255198" description="Lipoprotein" evidence="2">
    <location>
        <begin position="19"/>
        <end position="172"/>
    </location>
</feature>
<protein>
    <recommendedName>
        <fullName evidence="5">Lipoprotein</fullName>
    </recommendedName>
</protein>
<feature type="compositionally biased region" description="Polar residues" evidence="1">
    <location>
        <begin position="25"/>
        <end position="39"/>
    </location>
</feature>
<keyword evidence="4" id="KW-1185">Reference proteome</keyword>
<proteinExistence type="predicted"/>
<feature type="signal peptide" evidence="2">
    <location>
        <begin position="1"/>
        <end position="18"/>
    </location>
</feature>
<evidence type="ECO:0008006" key="5">
    <source>
        <dbReference type="Google" id="ProtNLM"/>
    </source>
</evidence>
<accession>A0ABN0W1C4</accession>
<dbReference type="Proteomes" id="UP001500782">
    <property type="component" value="Unassembled WGS sequence"/>
</dbReference>
<dbReference type="EMBL" id="BAAADJ010000011">
    <property type="protein sequence ID" value="GAA0322467.1"/>
    <property type="molecule type" value="Genomic_DNA"/>
</dbReference>
<keyword evidence="2" id="KW-0732">Signal</keyword>